<feature type="domain" description="EGF-like" evidence="1">
    <location>
        <begin position="384"/>
        <end position="417"/>
    </location>
</feature>
<reference evidence="2 3" key="1">
    <citation type="journal article" date="2021" name="J. Hered.">
        <title>A chromosome-level genome assembly of the parasitoid wasp, Cotesia glomerata (Hymenoptera: Braconidae).</title>
        <authorList>
            <person name="Pinto B.J."/>
            <person name="Weis J.J."/>
            <person name="Gamble T."/>
            <person name="Ode P.J."/>
            <person name="Paul R."/>
            <person name="Zaspel J.M."/>
        </authorList>
    </citation>
    <scope>NUCLEOTIDE SEQUENCE [LARGE SCALE GENOMIC DNA]</scope>
    <source>
        <strain evidence="2">CgM1</strain>
    </source>
</reference>
<evidence type="ECO:0000313" key="2">
    <source>
        <dbReference type="EMBL" id="KAH0546335.1"/>
    </source>
</evidence>
<accession>A0AAV7I6F1</accession>
<dbReference type="PANTHER" id="PTHR39069">
    <property type="entry name" value="ECDYSONE-INDUCIBLE GENE E1, ISOFORM A"/>
    <property type="match status" value="1"/>
</dbReference>
<comment type="caution">
    <text evidence="2">The sequence shown here is derived from an EMBL/GenBank/DDBJ whole genome shotgun (WGS) entry which is preliminary data.</text>
</comment>
<protein>
    <recommendedName>
        <fullName evidence="1">EGF-like domain-containing protein</fullName>
    </recommendedName>
</protein>
<gene>
    <name evidence="2" type="ORF">KQX54_008602</name>
</gene>
<feature type="domain" description="EGF-like" evidence="1">
    <location>
        <begin position="481"/>
        <end position="514"/>
    </location>
</feature>
<organism evidence="2 3">
    <name type="scientific">Cotesia glomerata</name>
    <name type="common">Lepidopteran parasitic wasp</name>
    <name type="synonym">Apanteles glomeratus</name>
    <dbReference type="NCBI Taxonomy" id="32391"/>
    <lineage>
        <taxon>Eukaryota</taxon>
        <taxon>Metazoa</taxon>
        <taxon>Ecdysozoa</taxon>
        <taxon>Arthropoda</taxon>
        <taxon>Hexapoda</taxon>
        <taxon>Insecta</taxon>
        <taxon>Pterygota</taxon>
        <taxon>Neoptera</taxon>
        <taxon>Endopterygota</taxon>
        <taxon>Hymenoptera</taxon>
        <taxon>Apocrita</taxon>
        <taxon>Ichneumonoidea</taxon>
        <taxon>Braconidae</taxon>
        <taxon>Microgastrinae</taxon>
        <taxon>Cotesia</taxon>
    </lineage>
</organism>
<dbReference type="InterPro" id="IPR000742">
    <property type="entry name" value="EGF"/>
</dbReference>
<dbReference type="Proteomes" id="UP000826195">
    <property type="component" value="Unassembled WGS sequence"/>
</dbReference>
<dbReference type="EMBL" id="JAHXZJ010002237">
    <property type="protein sequence ID" value="KAH0546335.1"/>
    <property type="molecule type" value="Genomic_DNA"/>
</dbReference>
<proteinExistence type="predicted"/>
<feature type="domain" description="EGF-like" evidence="1">
    <location>
        <begin position="554"/>
        <end position="596"/>
    </location>
</feature>
<evidence type="ECO:0000313" key="3">
    <source>
        <dbReference type="Proteomes" id="UP000826195"/>
    </source>
</evidence>
<keyword evidence="3" id="KW-1185">Reference proteome</keyword>
<name>A0AAV7I6F1_COTGL</name>
<feature type="domain" description="EGF-like" evidence="1">
    <location>
        <begin position="50"/>
        <end position="84"/>
    </location>
</feature>
<dbReference type="SMART" id="SM00181">
    <property type="entry name" value="EGF"/>
    <property type="match status" value="6"/>
</dbReference>
<dbReference type="PANTHER" id="PTHR39069:SF8">
    <property type="entry name" value="FI17111P1"/>
    <property type="match status" value="1"/>
</dbReference>
<sequence length="603" mass="68269">MAKIIDEECQDDTDCRKIKFAKCSKRKVCVCAKNTVALSPGLCYPLLNVTCQVDEDCKVDHSICIKNVCKCKPKHFSFSIGNCTPMYLGMPCEYDIQCRMFIDKTKCSQDKVCICEYNYFQTKGGFCKPECERSCLNDELCNDENSICVYDKCQCEPQFQVQGSKCIPVIEINSCDTDADCDQMSFAVCSSSGRKCICRDGYFEIKRGTCVLQLKEICRIDRQCRIPNSVCDDGYCECEPGFLNIANNQCVLIESSVRSCYNNHRNCRLFTNAKYLKNGQYVCTEYRVEINTTACAAWSGRFCTNGDQCGSKYSVCVNNECQCKLKYVSHSDIDCRTPFIGMTCNYDSYCKKFIKNSLCLNKICICGNNYSEINGKCLPKLLVSCSDKEPCAPKNSFCIDEKCHCNIQYIQQEDECVPRNKTKYKEHEDAKAPTIQIRSCKIDRDCWGFRNSQCSSNNICICKEQSFASNADYCYPVLDGFCRYDEQCGLNFDCVGFKCQCKPKFSPISVNQCVSTHQLYSCNDILDCSDRWHSNCSKNKCICSINNTAINNSTCLPILGGYCWQDDQCQAIDSICIDYRCQCKSTHVAIANNLCALKGLPDT</sequence>
<feature type="domain" description="EGF-like" evidence="1">
    <location>
        <begin position="174"/>
        <end position="211"/>
    </location>
</feature>
<dbReference type="AlphaFoldDB" id="A0AAV7I6F1"/>
<feature type="domain" description="EGF-like" evidence="1">
    <location>
        <begin position="217"/>
        <end position="251"/>
    </location>
</feature>
<evidence type="ECO:0000259" key="1">
    <source>
        <dbReference type="SMART" id="SM00181"/>
    </source>
</evidence>